<feature type="compositionally biased region" description="Low complexity" evidence="1">
    <location>
        <begin position="196"/>
        <end position="217"/>
    </location>
</feature>
<evidence type="ECO:0000256" key="2">
    <source>
        <dbReference type="SAM" id="Phobius"/>
    </source>
</evidence>
<keyword evidence="2" id="KW-1133">Transmembrane helix</keyword>
<proteinExistence type="predicted"/>
<keyword evidence="4" id="KW-1185">Reference proteome</keyword>
<accession>A0A8J6CE72</accession>
<comment type="caution">
    <text evidence="3">The sequence shown here is derived from an EMBL/GenBank/DDBJ whole genome shotgun (WGS) entry which is preliminary data.</text>
</comment>
<evidence type="ECO:0000313" key="3">
    <source>
        <dbReference type="EMBL" id="KAG8464258.1"/>
    </source>
</evidence>
<dbReference type="EMBL" id="JAGTXO010000013">
    <property type="protein sequence ID" value="KAG8464258.1"/>
    <property type="molecule type" value="Genomic_DNA"/>
</dbReference>
<sequence length="933" mass="97701">MALPFAAARPVGSAVVVRGVQHSLLLSAAHQFDVWNVHNLLRDVYHVIASLDPAAGDGALPRRHAGAASYGVPPPCSVPLPYFVQSRDAARPLSTSSASASASASSTSARRRAGPAPNPYLARLTAQLAVSAGQSPHGRAGRMSRAQASILGRLSSRVSAAPSASEGARDTACTHGSSVRPRMTLRAAPQAAVAPWRDSAAAGASAGSSDGWSRASRFASARPGNSTRTSGRPTAHASHSRADNGQLSAPRSVTSSVREVRRLAAVRALSAEHVLSPERIVSVLGLALNLAQGRQRRLEVITLTIGGSVSGLGVVTLLTVSLRSGLNEATVRDMVDAWWLGRLAIAACAMVLGGTTALISLQPLPSQRRRIHALVLIFQCYLIAAVAFALAELTAEVRWLIARGARGEYDAVAIGVAIGHGYTLLVGGVLVAMTAAEHWRHRRELPHVLWLAHRLVWICLSGQALVELALVVCLARVGFFAQPDGAGLAVFAVLPPLVYAAGTAIACAPSFRERMRAALMVRLGALGALEALAPLAGYGSDRIERGVAAICAEALRDFRPVLLDEHALGALKAAWERAPCAVHEARSSASSRAGGSPSKRVAGGVGVRALSPLAAFDASLLAWSETQRADAYVVHAWADEPAGKLRALREYARAFAQKHGRPPAIWVDALCAVPHAAPARAAHALSAASRAPAMPWRPTAIARLSLKPAPIAPFELGVQGPHSPAVSPPRTIAAACGAQSAPRAAAVEPPRARSPTEGDGAAGAASARTSSPPRAFGTDEHASRQLEHLVLRIARSSQLLVLAGPSLFERLWCVVECYVWVTTGGSTERIALLPTTDEPADDAELLAAADTFHILYCDAAIVAHKWRLSLVAQTATVARMNSVMRALLNPLHAQLDLVARERRASEDAAGGAARGSRVEPLLHDEQGESDRAD</sequence>
<feature type="compositionally biased region" description="Low complexity" evidence="1">
    <location>
        <begin position="94"/>
        <end position="108"/>
    </location>
</feature>
<feature type="compositionally biased region" description="Polar residues" evidence="1">
    <location>
        <begin position="223"/>
        <end position="232"/>
    </location>
</feature>
<feature type="region of interest" description="Disordered" evidence="1">
    <location>
        <begin position="739"/>
        <end position="779"/>
    </location>
</feature>
<keyword evidence="2" id="KW-0812">Transmembrane</keyword>
<feature type="compositionally biased region" description="Basic and acidic residues" evidence="1">
    <location>
        <begin position="916"/>
        <end position="933"/>
    </location>
</feature>
<feature type="region of interest" description="Disordered" evidence="1">
    <location>
        <begin position="94"/>
        <end position="118"/>
    </location>
</feature>
<evidence type="ECO:0000313" key="4">
    <source>
        <dbReference type="Proteomes" id="UP000751190"/>
    </source>
</evidence>
<name>A0A8J6CE72_DIALT</name>
<feature type="transmembrane region" description="Helical" evidence="2">
    <location>
        <begin position="455"/>
        <end position="479"/>
    </location>
</feature>
<dbReference type="AlphaFoldDB" id="A0A8J6CE72"/>
<feature type="region of interest" description="Disordered" evidence="1">
    <location>
        <begin position="160"/>
        <end position="253"/>
    </location>
</feature>
<organism evidence="3 4">
    <name type="scientific">Diacronema lutheri</name>
    <name type="common">Unicellular marine alga</name>
    <name type="synonym">Monochrysis lutheri</name>
    <dbReference type="NCBI Taxonomy" id="2081491"/>
    <lineage>
        <taxon>Eukaryota</taxon>
        <taxon>Haptista</taxon>
        <taxon>Haptophyta</taxon>
        <taxon>Pavlovophyceae</taxon>
        <taxon>Pavlovales</taxon>
        <taxon>Pavlovaceae</taxon>
        <taxon>Diacronema</taxon>
    </lineage>
</organism>
<feature type="compositionally biased region" description="Low complexity" evidence="1">
    <location>
        <begin position="762"/>
        <end position="775"/>
    </location>
</feature>
<feature type="transmembrane region" description="Helical" evidence="2">
    <location>
        <begin position="411"/>
        <end position="434"/>
    </location>
</feature>
<reference evidence="3" key="1">
    <citation type="submission" date="2021-05" db="EMBL/GenBank/DDBJ databases">
        <title>The genome of the haptophyte Pavlova lutheri (Diacronema luteri, Pavlovales) - a model for lipid biosynthesis in eukaryotic algae.</title>
        <authorList>
            <person name="Hulatt C.J."/>
            <person name="Posewitz M.C."/>
        </authorList>
    </citation>
    <scope>NUCLEOTIDE SEQUENCE</scope>
    <source>
        <strain evidence="3">NIVA-4/92</strain>
    </source>
</reference>
<gene>
    <name evidence="3" type="ORF">KFE25_003321</name>
</gene>
<dbReference type="Proteomes" id="UP000751190">
    <property type="component" value="Unassembled WGS sequence"/>
</dbReference>
<feature type="transmembrane region" description="Helical" evidence="2">
    <location>
        <begin position="373"/>
        <end position="391"/>
    </location>
</feature>
<feature type="transmembrane region" description="Helical" evidence="2">
    <location>
        <begin position="339"/>
        <end position="361"/>
    </location>
</feature>
<feature type="transmembrane region" description="Helical" evidence="2">
    <location>
        <begin position="300"/>
        <end position="319"/>
    </location>
</feature>
<keyword evidence="2" id="KW-0472">Membrane</keyword>
<feature type="transmembrane region" description="Helical" evidence="2">
    <location>
        <begin position="485"/>
        <end position="507"/>
    </location>
</feature>
<protein>
    <submittedName>
        <fullName evidence="3">Uncharacterized protein</fullName>
    </submittedName>
</protein>
<evidence type="ECO:0000256" key="1">
    <source>
        <dbReference type="SAM" id="MobiDB-lite"/>
    </source>
</evidence>
<feature type="region of interest" description="Disordered" evidence="1">
    <location>
        <begin position="906"/>
        <end position="933"/>
    </location>
</feature>